<dbReference type="AlphaFoldDB" id="A0A975CN48"/>
<dbReference type="Pfam" id="PF25944">
    <property type="entry name" value="Beta-barrel_RND"/>
    <property type="match status" value="1"/>
</dbReference>
<proteinExistence type="inferred from homology"/>
<feature type="transmembrane region" description="Helical" evidence="6">
    <location>
        <begin position="12"/>
        <end position="33"/>
    </location>
</feature>
<dbReference type="PANTHER" id="PTHR30469:SF33">
    <property type="entry name" value="SLR1207 PROTEIN"/>
    <property type="match status" value="1"/>
</dbReference>
<keyword evidence="3" id="KW-0813">Transport</keyword>
<feature type="domain" description="Multidrug resistance protein MdtA-like beta-barrel" evidence="8">
    <location>
        <begin position="227"/>
        <end position="317"/>
    </location>
</feature>
<protein>
    <submittedName>
        <fullName evidence="10">Efflux RND transporter periplasmic adaptor subunit</fullName>
    </submittedName>
</protein>
<dbReference type="GO" id="GO:0030313">
    <property type="term" value="C:cell envelope"/>
    <property type="evidence" value="ECO:0007669"/>
    <property type="project" value="UniProtKB-SubCell"/>
</dbReference>
<evidence type="ECO:0000256" key="1">
    <source>
        <dbReference type="ARBA" id="ARBA00004236"/>
    </source>
</evidence>
<name>A0A975CN48_9BURK</name>
<dbReference type="Gene3D" id="6.10.140.1990">
    <property type="match status" value="1"/>
</dbReference>
<dbReference type="Gene3D" id="2.40.50.100">
    <property type="match status" value="1"/>
</dbReference>
<dbReference type="InterPro" id="IPR006143">
    <property type="entry name" value="RND_pump_MFP"/>
</dbReference>
<evidence type="ECO:0000256" key="4">
    <source>
        <dbReference type="ARBA" id="ARBA00023054"/>
    </source>
</evidence>
<evidence type="ECO:0000259" key="9">
    <source>
        <dbReference type="Pfam" id="PF25967"/>
    </source>
</evidence>
<dbReference type="InterPro" id="IPR058627">
    <property type="entry name" value="MdtA-like_C"/>
</dbReference>
<feature type="domain" description="Multidrug resistance protein MdtA-like C-terminal permuted SH3" evidence="9">
    <location>
        <begin position="325"/>
        <end position="390"/>
    </location>
</feature>
<dbReference type="InterPro" id="IPR030190">
    <property type="entry name" value="MacA_alpha-hairpin_sf"/>
</dbReference>
<feature type="domain" description="Multidrug resistance protein MdtA-like barrel-sandwich hybrid" evidence="7">
    <location>
        <begin position="67"/>
        <end position="220"/>
    </location>
</feature>
<dbReference type="Gene3D" id="2.40.30.170">
    <property type="match status" value="1"/>
</dbReference>
<keyword evidence="6" id="KW-0812">Transmembrane</keyword>
<dbReference type="Pfam" id="PF25917">
    <property type="entry name" value="BSH_RND"/>
    <property type="match status" value="1"/>
</dbReference>
<dbReference type="EMBL" id="CP071796">
    <property type="protein sequence ID" value="QTD47249.1"/>
    <property type="molecule type" value="Genomic_DNA"/>
</dbReference>
<dbReference type="GO" id="GO:1990281">
    <property type="term" value="C:efflux pump complex"/>
    <property type="evidence" value="ECO:0007669"/>
    <property type="project" value="TreeGrafter"/>
</dbReference>
<keyword evidence="6" id="KW-0472">Membrane</keyword>
<comment type="similarity">
    <text evidence="2">Belongs to the membrane fusion protein (MFP) (TC 8.A.1) family.</text>
</comment>
<keyword evidence="6" id="KW-1133">Transmembrane helix</keyword>
<dbReference type="GO" id="GO:1990961">
    <property type="term" value="P:xenobiotic detoxification by transmembrane export across the plasma membrane"/>
    <property type="evidence" value="ECO:0007669"/>
    <property type="project" value="InterPro"/>
</dbReference>
<accession>A0A975CN48</accession>
<dbReference type="InterPro" id="IPR058625">
    <property type="entry name" value="MdtA-like_BSH"/>
</dbReference>
<organism evidence="10 11">
    <name type="scientific">Ottowia testudinis</name>
    <dbReference type="NCBI Taxonomy" id="2816950"/>
    <lineage>
        <taxon>Bacteria</taxon>
        <taxon>Pseudomonadati</taxon>
        <taxon>Pseudomonadota</taxon>
        <taxon>Betaproteobacteria</taxon>
        <taxon>Burkholderiales</taxon>
        <taxon>Comamonadaceae</taxon>
        <taxon>Ottowia</taxon>
    </lineage>
</organism>
<dbReference type="SUPFAM" id="SSF111369">
    <property type="entry name" value="HlyD-like secretion proteins"/>
    <property type="match status" value="1"/>
</dbReference>
<keyword evidence="11" id="KW-1185">Reference proteome</keyword>
<dbReference type="KEGG" id="otd:J1M35_03285"/>
<dbReference type="PANTHER" id="PTHR30469">
    <property type="entry name" value="MULTIDRUG RESISTANCE PROTEIN MDTA"/>
    <property type="match status" value="1"/>
</dbReference>
<evidence type="ECO:0000256" key="3">
    <source>
        <dbReference type="ARBA" id="ARBA00022448"/>
    </source>
</evidence>
<feature type="coiled-coil region" evidence="5">
    <location>
        <begin position="144"/>
        <end position="171"/>
    </location>
</feature>
<evidence type="ECO:0000259" key="8">
    <source>
        <dbReference type="Pfam" id="PF25944"/>
    </source>
</evidence>
<evidence type="ECO:0000256" key="6">
    <source>
        <dbReference type="SAM" id="Phobius"/>
    </source>
</evidence>
<reference evidence="10" key="1">
    <citation type="submission" date="2021-03" db="EMBL/GenBank/DDBJ databases">
        <title>Ottowia sp. 27C isolated from the cloaca of a Giant Asian pond turtle (Heosemys grandis).</title>
        <authorList>
            <person name="Spergser J."/>
            <person name="Busse H.-J."/>
        </authorList>
    </citation>
    <scope>NUCLEOTIDE SEQUENCE</scope>
    <source>
        <strain evidence="10">27C</strain>
    </source>
</reference>
<evidence type="ECO:0000256" key="2">
    <source>
        <dbReference type="ARBA" id="ARBA00009477"/>
    </source>
</evidence>
<dbReference type="GO" id="GO:0015562">
    <property type="term" value="F:efflux transmembrane transporter activity"/>
    <property type="evidence" value="ECO:0007669"/>
    <property type="project" value="TreeGrafter"/>
</dbReference>
<dbReference type="InterPro" id="IPR058626">
    <property type="entry name" value="MdtA-like_b-barrel"/>
</dbReference>
<comment type="subcellular location">
    <subcellularLocation>
        <location evidence="1">Cell membrane</location>
    </subcellularLocation>
</comment>
<keyword evidence="4 5" id="KW-0175">Coiled coil</keyword>
<gene>
    <name evidence="10" type="ORF">J1M35_03285</name>
</gene>
<dbReference type="GO" id="GO:0019898">
    <property type="term" value="C:extrinsic component of membrane"/>
    <property type="evidence" value="ECO:0007669"/>
    <property type="project" value="InterPro"/>
</dbReference>
<evidence type="ECO:0000259" key="7">
    <source>
        <dbReference type="Pfam" id="PF25917"/>
    </source>
</evidence>
<dbReference type="Proteomes" id="UP000663903">
    <property type="component" value="Chromosome"/>
</dbReference>
<evidence type="ECO:0000313" key="10">
    <source>
        <dbReference type="EMBL" id="QTD47249.1"/>
    </source>
</evidence>
<evidence type="ECO:0000313" key="11">
    <source>
        <dbReference type="Proteomes" id="UP000663903"/>
    </source>
</evidence>
<dbReference type="Pfam" id="PF25967">
    <property type="entry name" value="RND-MFP_C"/>
    <property type="match status" value="1"/>
</dbReference>
<sequence>MGETKIRRRRRWLWPGMAALGLLAGAAAVWWALQPAPEPPWLTAPVARADLEDAVLATGTIRASKMINVGAQATGQVKALHVKVGDKVKAGQLIAEIDATTQQNALRDELAGIESLKAQRASRQAALAHAQLALERQQMMMARDATSKAELQAAQNQLAAAQADLKANEMQLQQAGIKTETARANLGYTRIVAPMAGTVVAVVTEQGQTVNAAMSTPTIVRLARLDPVLIEAQISEADVTRVKPGMPAYFTLLGEPDKRYPTTLQSIDLVPPDQTKGGESTATTSATTQGAIYYNGVLQADNPEGHLRVSMTAQVFIVAARAGGALTVPAAALGARDKDGRHEVRVLVDGEGAAPRVETRHVRVGLNNRVKAQVLEGLAEGEHVIVGKAKTDAERAAEGGGGAATGSE</sequence>
<dbReference type="GO" id="GO:1990195">
    <property type="term" value="C:macrolide transmembrane transporter complex"/>
    <property type="evidence" value="ECO:0007669"/>
    <property type="project" value="InterPro"/>
</dbReference>
<dbReference type="Gene3D" id="2.40.420.20">
    <property type="match status" value="1"/>
</dbReference>
<evidence type="ECO:0000256" key="5">
    <source>
        <dbReference type="SAM" id="Coils"/>
    </source>
</evidence>
<dbReference type="NCBIfam" id="TIGR01730">
    <property type="entry name" value="RND_mfp"/>
    <property type="match status" value="1"/>
</dbReference>